<name>A0ABP6FFL1_9ACTN</name>
<feature type="domain" description="HTH cro/C1-type" evidence="1">
    <location>
        <begin position="21"/>
        <end position="74"/>
    </location>
</feature>
<dbReference type="SUPFAM" id="SSF47413">
    <property type="entry name" value="lambda repressor-like DNA-binding domains"/>
    <property type="match status" value="1"/>
</dbReference>
<comment type="caution">
    <text evidence="2">The sequence shown here is derived from an EMBL/GenBank/DDBJ whole genome shotgun (WGS) entry which is preliminary data.</text>
</comment>
<dbReference type="EMBL" id="BAAARK010000050">
    <property type="protein sequence ID" value="GAA2690078.1"/>
    <property type="molecule type" value="Genomic_DNA"/>
</dbReference>
<gene>
    <name evidence="2" type="ORF">GCM10009864_75170</name>
</gene>
<evidence type="ECO:0000259" key="1">
    <source>
        <dbReference type="PROSITE" id="PS50943"/>
    </source>
</evidence>
<protein>
    <submittedName>
        <fullName evidence="2">Helix-turn-helix transcriptional regulator</fullName>
    </submittedName>
</protein>
<accession>A0ABP6FFL1</accession>
<dbReference type="InterPro" id="IPR001387">
    <property type="entry name" value="Cro/C1-type_HTH"/>
</dbReference>
<proteinExistence type="predicted"/>
<evidence type="ECO:0000313" key="3">
    <source>
        <dbReference type="Proteomes" id="UP001500994"/>
    </source>
</evidence>
<dbReference type="Pfam" id="PF13560">
    <property type="entry name" value="HTH_31"/>
    <property type="match status" value="1"/>
</dbReference>
<organism evidence="2 3">
    <name type="scientific">Streptomyces lunalinharesii</name>
    <dbReference type="NCBI Taxonomy" id="333384"/>
    <lineage>
        <taxon>Bacteria</taxon>
        <taxon>Bacillati</taxon>
        <taxon>Actinomycetota</taxon>
        <taxon>Actinomycetes</taxon>
        <taxon>Kitasatosporales</taxon>
        <taxon>Streptomycetaceae</taxon>
        <taxon>Streptomyces</taxon>
    </lineage>
</organism>
<dbReference type="SMART" id="SM00530">
    <property type="entry name" value="HTH_XRE"/>
    <property type="match status" value="1"/>
</dbReference>
<reference evidence="3" key="1">
    <citation type="journal article" date="2019" name="Int. J. Syst. Evol. Microbiol.">
        <title>The Global Catalogue of Microorganisms (GCM) 10K type strain sequencing project: providing services to taxonomists for standard genome sequencing and annotation.</title>
        <authorList>
            <consortium name="The Broad Institute Genomics Platform"/>
            <consortium name="The Broad Institute Genome Sequencing Center for Infectious Disease"/>
            <person name="Wu L."/>
            <person name="Ma J."/>
        </authorList>
    </citation>
    <scope>NUCLEOTIDE SEQUENCE [LARGE SCALE GENOMIC DNA]</scope>
    <source>
        <strain evidence="3">JCM 16374</strain>
    </source>
</reference>
<dbReference type="PROSITE" id="PS50943">
    <property type="entry name" value="HTH_CROC1"/>
    <property type="match status" value="1"/>
</dbReference>
<dbReference type="Pfam" id="PF19054">
    <property type="entry name" value="DUF5753"/>
    <property type="match status" value="1"/>
</dbReference>
<dbReference type="InterPro" id="IPR043917">
    <property type="entry name" value="DUF5753"/>
</dbReference>
<dbReference type="CDD" id="cd00093">
    <property type="entry name" value="HTH_XRE"/>
    <property type="match status" value="1"/>
</dbReference>
<dbReference type="Proteomes" id="UP001500994">
    <property type="component" value="Unassembled WGS sequence"/>
</dbReference>
<sequence length="271" mass="30522">MNSGGSGEGTSKALRVFGGQLKLFRELAELSREELGTKLGYAPHTIKAYELAQRIPDPATVERADELLGARGVLRAAIPLLEEAQYPTFFRDVAKLERKCMRRCSYETLVVPGLLQTKDYARAVIESHVPIHSDDEVERLVSGRLERQVLLTREDRPPVHFVVEQCALERPIGGRKVHREQMVRVLERLRLRNVSVQVMPTNVEEHPCIDGGMVLLEMPDPRTLGYLEGHARSQVVSDRKKVAELVDRYAMMRTQALSTGESIQFIEKLAG</sequence>
<evidence type="ECO:0000313" key="2">
    <source>
        <dbReference type="EMBL" id="GAA2690078.1"/>
    </source>
</evidence>
<keyword evidence="3" id="KW-1185">Reference proteome</keyword>
<dbReference type="InterPro" id="IPR010982">
    <property type="entry name" value="Lambda_DNA-bd_dom_sf"/>
</dbReference>
<dbReference type="Gene3D" id="1.10.260.40">
    <property type="entry name" value="lambda repressor-like DNA-binding domains"/>
    <property type="match status" value="1"/>
</dbReference>